<evidence type="ECO:0000313" key="4">
    <source>
        <dbReference type="EMBL" id="KAB1210612.1"/>
    </source>
</evidence>
<dbReference type="PANTHER" id="PTHR24186:SF37">
    <property type="entry name" value="PGG DOMAIN-CONTAINING PROTEIN"/>
    <property type="match status" value="1"/>
</dbReference>
<dbReference type="PROSITE" id="PS50297">
    <property type="entry name" value="ANK_REP_REGION"/>
    <property type="match status" value="1"/>
</dbReference>
<dbReference type="Gene3D" id="1.25.40.20">
    <property type="entry name" value="Ankyrin repeat-containing domain"/>
    <property type="match status" value="1"/>
</dbReference>
<gene>
    <name evidence="4" type="ORF">CJ030_MR6G010296</name>
</gene>
<sequence>MIATSKYKCCLVQDQSGRIPLYFAAMRGRIKVVKDLIRAQPDLIRVDLCGDSFLHLFIQYNHLDALKLLVESANDGELLDSKDHDGNSILYLAVMLKQMKMR</sequence>
<dbReference type="InterPro" id="IPR036770">
    <property type="entry name" value="Ankyrin_rpt-contain_sf"/>
</dbReference>
<dbReference type="PANTHER" id="PTHR24186">
    <property type="entry name" value="PROTEIN PHOSPHATASE 1 REGULATORY SUBUNIT"/>
    <property type="match status" value="1"/>
</dbReference>
<proteinExistence type="predicted"/>
<evidence type="ECO:0000313" key="5">
    <source>
        <dbReference type="Proteomes" id="UP000516437"/>
    </source>
</evidence>
<organism evidence="4 5">
    <name type="scientific">Morella rubra</name>
    <name type="common">Chinese bayberry</name>
    <dbReference type="NCBI Taxonomy" id="262757"/>
    <lineage>
        <taxon>Eukaryota</taxon>
        <taxon>Viridiplantae</taxon>
        <taxon>Streptophyta</taxon>
        <taxon>Embryophyta</taxon>
        <taxon>Tracheophyta</taxon>
        <taxon>Spermatophyta</taxon>
        <taxon>Magnoliopsida</taxon>
        <taxon>eudicotyledons</taxon>
        <taxon>Gunneridae</taxon>
        <taxon>Pentapetalae</taxon>
        <taxon>rosids</taxon>
        <taxon>fabids</taxon>
        <taxon>Fagales</taxon>
        <taxon>Myricaceae</taxon>
        <taxon>Morella</taxon>
    </lineage>
</organism>
<dbReference type="Pfam" id="PF12796">
    <property type="entry name" value="Ank_2"/>
    <property type="match status" value="1"/>
</dbReference>
<dbReference type="OrthoDB" id="7729168at2759"/>
<keyword evidence="1" id="KW-0677">Repeat</keyword>
<keyword evidence="2 3" id="KW-0040">ANK repeat</keyword>
<accession>A0A6A1VCN3</accession>
<evidence type="ECO:0000256" key="3">
    <source>
        <dbReference type="PROSITE-ProRule" id="PRU00023"/>
    </source>
</evidence>
<dbReference type="InterPro" id="IPR002110">
    <property type="entry name" value="Ankyrin_rpt"/>
</dbReference>
<dbReference type="Proteomes" id="UP000516437">
    <property type="component" value="Chromosome 6"/>
</dbReference>
<dbReference type="GO" id="GO:0005886">
    <property type="term" value="C:plasma membrane"/>
    <property type="evidence" value="ECO:0007669"/>
    <property type="project" value="TreeGrafter"/>
</dbReference>
<evidence type="ECO:0000256" key="2">
    <source>
        <dbReference type="ARBA" id="ARBA00023043"/>
    </source>
</evidence>
<name>A0A6A1VCN3_9ROSI</name>
<evidence type="ECO:0000256" key="1">
    <source>
        <dbReference type="ARBA" id="ARBA00022737"/>
    </source>
</evidence>
<reference evidence="4 5" key="1">
    <citation type="journal article" date="2019" name="Plant Biotechnol. J.">
        <title>The red bayberry genome and genetic basis of sex determination.</title>
        <authorList>
            <person name="Jia H.M."/>
            <person name="Jia H.J."/>
            <person name="Cai Q.L."/>
            <person name="Wang Y."/>
            <person name="Zhao H.B."/>
            <person name="Yang W.F."/>
            <person name="Wang G.Y."/>
            <person name="Li Y.H."/>
            <person name="Zhan D.L."/>
            <person name="Shen Y.T."/>
            <person name="Niu Q.F."/>
            <person name="Chang L."/>
            <person name="Qiu J."/>
            <person name="Zhao L."/>
            <person name="Xie H.B."/>
            <person name="Fu W.Y."/>
            <person name="Jin J."/>
            <person name="Li X.W."/>
            <person name="Jiao Y."/>
            <person name="Zhou C.C."/>
            <person name="Tu T."/>
            <person name="Chai C.Y."/>
            <person name="Gao J.L."/>
            <person name="Fan L.J."/>
            <person name="van de Weg E."/>
            <person name="Wang J.Y."/>
            <person name="Gao Z.S."/>
        </authorList>
    </citation>
    <scope>NUCLEOTIDE SEQUENCE [LARGE SCALE GENOMIC DNA]</scope>
    <source>
        <tissue evidence="4">Leaves</tissue>
    </source>
</reference>
<dbReference type="PROSITE" id="PS50088">
    <property type="entry name" value="ANK_REPEAT"/>
    <property type="match status" value="1"/>
</dbReference>
<comment type="caution">
    <text evidence="4">The sequence shown here is derived from an EMBL/GenBank/DDBJ whole genome shotgun (WGS) entry which is preliminary data.</text>
</comment>
<dbReference type="EMBL" id="RXIC02000024">
    <property type="protein sequence ID" value="KAB1210612.1"/>
    <property type="molecule type" value="Genomic_DNA"/>
</dbReference>
<keyword evidence="5" id="KW-1185">Reference proteome</keyword>
<dbReference type="AlphaFoldDB" id="A0A6A1VCN3"/>
<protein>
    <submittedName>
        <fullName evidence="4">Uncharacterized protein</fullName>
    </submittedName>
</protein>
<dbReference type="SUPFAM" id="SSF48403">
    <property type="entry name" value="Ankyrin repeat"/>
    <property type="match status" value="1"/>
</dbReference>
<feature type="repeat" description="ANK" evidence="3">
    <location>
        <begin position="16"/>
        <end position="48"/>
    </location>
</feature>
<dbReference type="SMART" id="SM00248">
    <property type="entry name" value="ANK"/>
    <property type="match status" value="2"/>
</dbReference>